<dbReference type="CDD" id="cd07361">
    <property type="entry name" value="MEMO_like"/>
    <property type="match status" value="1"/>
</dbReference>
<comment type="similarity">
    <text evidence="1">Belongs to the MEMO1 family.</text>
</comment>
<evidence type="ECO:0000256" key="1">
    <source>
        <dbReference type="ARBA" id="ARBA00006315"/>
    </source>
</evidence>
<gene>
    <name evidence="2" type="ORF">A2955_01955</name>
</gene>
<dbReference type="InterPro" id="IPR002737">
    <property type="entry name" value="MEMO1_fam"/>
</dbReference>
<dbReference type="Proteomes" id="UP000177501">
    <property type="component" value="Unassembled WGS sequence"/>
</dbReference>
<dbReference type="Gene3D" id="3.40.830.10">
    <property type="entry name" value="LigB-like"/>
    <property type="match status" value="1"/>
</dbReference>
<dbReference type="NCBIfam" id="TIGR04336">
    <property type="entry name" value="AmmeMemoSam_B"/>
    <property type="match status" value="1"/>
</dbReference>
<reference evidence="2 3" key="1">
    <citation type="journal article" date="2016" name="Nat. Commun.">
        <title>Thousands of microbial genomes shed light on interconnected biogeochemical processes in an aquifer system.</title>
        <authorList>
            <person name="Anantharaman K."/>
            <person name="Brown C.T."/>
            <person name="Hug L.A."/>
            <person name="Sharon I."/>
            <person name="Castelle C.J."/>
            <person name="Probst A.J."/>
            <person name="Thomas B.C."/>
            <person name="Singh A."/>
            <person name="Wilkins M.J."/>
            <person name="Karaoz U."/>
            <person name="Brodie E.L."/>
            <person name="Williams K.H."/>
            <person name="Hubbard S.S."/>
            <person name="Banfield J.F."/>
        </authorList>
    </citation>
    <scope>NUCLEOTIDE SEQUENCE [LARGE SCALE GENOMIC DNA]</scope>
</reference>
<organism evidence="2 3">
    <name type="scientific">Candidatus Woesebacteria bacterium RIFCSPLOWO2_01_FULL_37_19</name>
    <dbReference type="NCBI Taxonomy" id="1802514"/>
    <lineage>
        <taxon>Bacteria</taxon>
        <taxon>Candidatus Woeseibacteriota</taxon>
    </lineage>
</organism>
<evidence type="ECO:0000313" key="2">
    <source>
        <dbReference type="EMBL" id="OGM57097.1"/>
    </source>
</evidence>
<proteinExistence type="inferred from homology"/>
<protein>
    <submittedName>
        <fullName evidence="2">AmmeMemoRadiSam system protein B</fullName>
    </submittedName>
</protein>
<dbReference type="AlphaFoldDB" id="A0A1F8AZD3"/>
<sequence length="286" mass="32052">MFLLLVFTLYSILFFNNEPNSLVLSKDLVANSHPLYSFEEELFFNGVNSVNKQNLWKSDIYGGIVPHHTIASPLISGFFYNLSKQEVKTIIVAGPNHDNEGDADAATSRIPWETPFGLLSVDEDLIAEMIFETGVELKDDIISDEQSIAALVAYFKYYLPETNIVPIILKSGFDISNVEKLSEYLSQKINKEIVLIVSVDFSHYLSFDVAQKKDEITLSLIKDNNINGIYGLNSDYLDSPPSISLLIRTMEKAGADNPEVLAHSNSALFLEKPISSTTSYFIITYR</sequence>
<comment type="caution">
    <text evidence="2">The sequence shown here is derived from an EMBL/GenBank/DDBJ whole genome shotgun (WGS) entry which is preliminary data.</text>
</comment>
<dbReference type="Pfam" id="PF01875">
    <property type="entry name" value="Memo"/>
    <property type="match status" value="1"/>
</dbReference>
<dbReference type="STRING" id="1802514.A2955_01955"/>
<evidence type="ECO:0000313" key="3">
    <source>
        <dbReference type="Proteomes" id="UP000177501"/>
    </source>
</evidence>
<dbReference type="EMBL" id="MGHA01000068">
    <property type="protein sequence ID" value="OGM57097.1"/>
    <property type="molecule type" value="Genomic_DNA"/>
</dbReference>
<dbReference type="PANTHER" id="PTHR11060">
    <property type="entry name" value="PROTEIN MEMO1"/>
    <property type="match status" value="1"/>
</dbReference>
<name>A0A1F8AZD3_9BACT</name>
<accession>A0A1F8AZD3</accession>
<dbReference type="PANTHER" id="PTHR11060:SF0">
    <property type="entry name" value="PROTEIN MEMO1"/>
    <property type="match status" value="1"/>
</dbReference>